<dbReference type="PROSITE" id="PS51318">
    <property type="entry name" value="TAT"/>
    <property type="match status" value="1"/>
</dbReference>
<dbReference type="CDD" id="cd20014">
    <property type="entry name" value="PBP1_RPA0668_benzoate-like"/>
    <property type="match status" value="1"/>
</dbReference>
<evidence type="ECO:0000313" key="4">
    <source>
        <dbReference type="EMBL" id="MBD8051891.1"/>
    </source>
</evidence>
<comment type="caution">
    <text evidence="4">The sequence shown here is derived from an EMBL/GenBank/DDBJ whole genome shotgun (WGS) entry which is preliminary data.</text>
</comment>
<dbReference type="Proteomes" id="UP000647424">
    <property type="component" value="Unassembled WGS sequence"/>
</dbReference>
<dbReference type="PANTHER" id="PTHR30483:SF6">
    <property type="entry name" value="PERIPLASMIC BINDING PROTEIN OF ABC TRANSPORTER FOR NATURAL AMINO ACIDS"/>
    <property type="match status" value="1"/>
</dbReference>
<dbReference type="InterPro" id="IPR006311">
    <property type="entry name" value="TAT_signal"/>
</dbReference>
<accession>A0A927IN61</accession>
<dbReference type="SUPFAM" id="SSF53822">
    <property type="entry name" value="Periplasmic binding protein-like I"/>
    <property type="match status" value="1"/>
</dbReference>
<evidence type="ECO:0000256" key="1">
    <source>
        <dbReference type="ARBA" id="ARBA00010062"/>
    </source>
</evidence>
<dbReference type="EMBL" id="JACYFT010000004">
    <property type="protein sequence ID" value="MBD8051891.1"/>
    <property type="molecule type" value="Genomic_DNA"/>
</dbReference>
<feature type="domain" description="Leucine-binding protein" evidence="3">
    <location>
        <begin position="38"/>
        <end position="377"/>
    </location>
</feature>
<dbReference type="Gene3D" id="3.40.50.2300">
    <property type="match status" value="2"/>
</dbReference>
<proteinExistence type="inferred from homology"/>
<keyword evidence="5" id="KW-1185">Reference proteome</keyword>
<evidence type="ECO:0000259" key="3">
    <source>
        <dbReference type="Pfam" id="PF13458"/>
    </source>
</evidence>
<organism evidence="4 5">
    <name type="scientific">Limnohabitans radicicola</name>
    <dbReference type="NCBI Taxonomy" id="2771427"/>
    <lineage>
        <taxon>Bacteria</taxon>
        <taxon>Pseudomonadati</taxon>
        <taxon>Pseudomonadota</taxon>
        <taxon>Betaproteobacteria</taxon>
        <taxon>Burkholderiales</taxon>
        <taxon>Comamonadaceae</taxon>
        <taxon>Limnohabitans</taxon>
    </lineage>
</organism>
<evidence type="ECO:0000256" key="2">
    <source>
        <dbReference type="ARBA" id="ARBA00022729"/>
    </source>
</evidence>
<dbReference type="InterPro" id="IPR051010">
    <property type="entry name" value="BCAA_transport"/>
</dbReference>
<keyword evidence="2" id="KW-0732">Signal</keyword>
<dbReference type="AlphaFoldDB" id="A0A927IN61"/>
<dbReference type="InterPro" id="IPR028081">
    <property type="entry name" value="Leu-bd"/>
</dbReference>
<gene>
    <name evidence="4" type="ORF">IC609_15215</name>
</gene>
<sequence>MTDSTTSRRQMLAQGAALLGATSTGLLLPQHVLAQSGKIRVGFMLPYTGTFAQLGVAIENGVRMAINEQGGKLGGREIEWFKVDDESEPSKAIENANKLVQRDKVDVIIGTVHSGVQMGIHKVARDSGVISLIPNAGVHIATRAQCAPNVFRTSFSNSQPTMALGEAMVKRGHKKAVWITWKYAAGDEAYEGFKESYTKAGGTIIKELGLPFPNVEFQALLTEIAALKPDAVACFFAGGGAAKFLKDYAAAGLKGKIPLYGSGFLTEGVLDAAGPAADGVLTTLHYGDGIETKRNNEFRLNYAKTFKMQPDVYAVQGYDTGLLLVQGANAVKGDVGQKAAMIKAMETAVIDSPRGKWTMSKAHNPVQDIYLREVSNKENKVIGVAAKALADSGAGCRM</sequence>
<dbReference type="PANTHER" id="PTHR30483">
    <property type="entry name" value="LEUCINE-SPECIFIC-BINDING PROTEIN"/>
    <property type="match status" value="1"/>
</dbReference>
<comment type="similarity">
    <text evidence="1">Belongs to the leucine-binding protein family.</text>
</comment>
<evidence type="ECO:0000313" key="5">
    <source>
        <dbReference type="Proteomes" id="UP000647424"/>
    </source>
</evidence>
<dbReference type="RefSeq" id="WP_191820379.1">
    <property type="nucleotide sequence ID" value="NZ_JACYFT010000004.1"/>
</dbReference>
<name>A0A927IN61_9BURK</name>
<dbReference type="InterPro" id="IPR028082">
    <property type="entry name" value="Peripla_BP_I"/>
</dbReference>
<protein>
    <submittedName>
        <fullName evidence="4">ABC transporter substrate-binding protein</fullName>
    </submittedName>
</protein>
<reference evidence="4" key="1">
    <citation type="submission" date="2020-09" db="EMBL/GenBank/DDBJ databases">
        <title>Genome seq and assembly of Limnohabitants sp.</title>
        <authorList>
            <person name="Chhetri G."/>
        </authorList>
    </citation>
    <scope>NUCLEOTIDE SEQUENCE</scope>
    <source>
        <strain evidence="4">JUR4</strain>
    </source>
</reference>
<dbReference type="Pfam" id="PF13458">
    <property type="entry name" value="Peripla_BP_6"/>
    <property type="match status" value="1"/>
</dbReference>